<proteinExistence type="predicted"/>
<evidence type="ECO:0000313" key="1">
    <source>
        <dbReference type="EMBL" id="MEE6716142.1"/>
    </source>
</evidence>
<keyword evidence="2" id="KW-1185">Reference proteome</keyword>
<accession>A0ABU7T0R7</accession>
<name>A0ABU7T0R7_9LACO</name>
<dbReference type="Proteomes" id="UP001330016">
    <property type="component" value="Unassembled WGS sequence"/>
</dbReference>
<dbReference type="EMBL" id="JAQSGK010000027">
    <property type="protein sequence ID" value="MEE6716142.1"/>
    <property type="molecule type" value="Genomic_DNA"/>
</dbReference>
<dbReference type="RefSeq" id="WP_331243936.1">
    <property type="nucleotide sequence ID" value="NZ_JAQSGJ010000027.1"/>
</dbReference>
<protein>
    <submittedName>
        <fullName evidence="1">Uncharacterized protein</fullName>
    </submittedName>
</protein>
<sequence>MKITLSQFLSYAAKTTTYGKLTAVQKIKENTAYEPATDYWKPIRDGLHHVLQGNMTFDNLSQVAASATQRGNKQKNYLEAVSKLESFFKNRQYVYRAAPKATWSNDDESLQVTASPEFVLAMDGTNYLIKVFYRVKKHDERLTKWNIGSSLMLMDKATYSEQPEHSVPAILNLQTQQLVTLRDIKEPNEALLQADAAMFVTLWSRA</sequence>
<gene>
    <name evidence="1" type="ORF">PS435_09750</name>
</gene>
<comment type="caution">
    <text evidence="1">The sequence shown here is derived from an EMBL/GenBank/DDBJ whole genome shotgun (WGS) entry which is preliminary data.</text>
</comment>
<evidence type="ECO:0000313" key="2">
    <source>
        <dbReference type="Proteomes" id="UP001330016"/>
    </source>
</evidence>
<organism evidence="1 2">
    <name type="scientific">Schleiferilactobacillus harbinensis</name>
    <dbReference type="NCBI Taxonomy" id="304207"/>
    <lineage>
        <taxon>Bacteria</taxon>
        <taxon>Bacillati</taxon>
        <taxon>Bacillota</taxon>
        <taxon>Bacilli</taxon>
        <taxon>Lactobacillales</taxon>
        <taxon>Lactobacillaceae</taxon>
        <taxon>Schleiferilactobacillus</taxon>
    </lineage>
</organism>
<reference evidence="1 2" key="1">
    <citation type="submission" date="2023-02" db="EMBL/GenBank/DDBJ databases">
        <title>The predominant lactic acid bacteria and yeasts involved in the spontaneous fermentation of millet during the production of the traditional porridge Hausa koko in Ghana.</title>
        <authorList>
            <person name="Atter A."/>
            <person name="Diaz M."/>
        </authorList>
    </citation>
    <scope>NUCLEOTIDE SEQUENCE [LARGE SCALE GENOMIC DNA]</scope>
    <source>
        <strain evidence="1 2">FI11640</strain>
    </source>
</reference>